<comment type="caution">
    <text evidence="3">The sequence shown here is derived from an EMBL/GenBank/DDBJ whole genome shotgun (WGS) entry which is preliminary data.</text>
</comment>
<dbReference type="SMART" id="SM00471">
    <property type="entry name" value="HDc"/>
    <property type="match status" value="1"/>
</dbReference>
<evidence type="ECO:0000259" key="2">
    <source>
        <dbReference type="SMART" id="SM00471"/>
    </source>
</evidence>
<dbReference type="Gene3D" id="1.10.3210.10">
    <property type="entry name" value="Hypothetical protein af1432"/>
    <property type="match status" value="1"/>
</dbReference>
<organism evidence="3 4">
    <name type="scientific">Zhengella mangrovi</name>
    <dbReference type="NCBI Taxonomy" id="1982044"/>
    <lineage>
        <taxon>Bacteria</taxon>
        <taxon>Pseudomonadati</taxon>
        <taxon>Pseudomonadota</taxon>
        <taxon>Alphaproteobacteria</taxon>
        <taxon>Hyphomicrobiales</taxon>
        <taxon>Notoacmeibacteraceae</taxon>
        <taxon>Zhengella</taxon>
    </lineage>
</organism>
<name>A0A2G1QU68_9HYPH</name>
<reference evidence="3 4" key="1">
    <citation type="submission" date="2017-10" db="EMBL/GenBank/DDBJ databases">
        <title>Sedimentibacterium mangrovi gen. nov., sp. nov., a novel member of family Phyllobacteriacea isolated from mangrove sediment.</title>
        <authorList>
            <person name="Liao H."/>
            <person name="Tian Y."/>
        </authorList>
    </citation>
    <scope>NUCLEOTIDE SEQUENCE [LARGE SCALE GENOMIC DNA]</scope>
    <source>
        <strain evidence="3 4">X9-2-2</strain>
    </source>
</reference>
<accession>A0A2G1QU68</accession>
<dbReference type="AlphaFoldDB" id="A0A2G1QU68"/>
<dbReference type="InterPro" id="IPR052194">
    <property type="entry name" value="MESH1"/>
</dbReference>
<gene>
    <name evidence="3" type="ORF">CSC94_03210</name>
</gene>
<keyword evidence="3" id="KW-0378">Hydrolase</keyword>
<proteinExistence type="predicted"/>
<dbReference type="SUPFAM" id="SSF109604">
    <property type="entry name" value="HD-domain/PDEase-like"/>
    <property type="match status" value="1"/>
</dbReference>
<dbReference type="PANTHER" id="PTHR46246:SF1">
    <property type="entry name" value="GUANOSINE-3',5'-BIS(DIPHOSPHATE) 3'-PYROPHOSPHOHYDROLASE MESH1"/>
    <property type="match status" value="1"/>
</dbReference>
<dbReference type="InterPro" id="IPR003607">
    <property type="entry name" value="HD/PDEase_dom"/>
</dbReference>
<dbReference type="RefSeq" id="WP_099303630.1">
    <property type="nucleotide sequence ID" value="NZ_PDVP01000001.1"/>
</dbReference>
<evidence type="ECO:0000313" key="3">
    <source>
        <dbReference type="EMBL" id="PHP69004.1"/>
    </source>
</evidence>
<sequence>MRVPPISPANDAGADRSLRAADLRMVADAALFAARAHAGQVRSDSGEPYVNHLAEVAAFTAALEPLDPVLVTAAWLHDVVEETEFTLEDVMTLFGPEVAGLVADVTDPPDLKGKARRDRQVTHTLECGPRVKLLKLADKTSNVEDLIGLPGERFDLRGNERYLKWARRVVAVCRGLAPDLEARFDRSAERLDQEIAAAHKRQIEDKSKSKSPRRKGKSRKGNKT</sequence>
<evidence type="ECO:0000256" key="1">
    <source>
        <dbReference type="SAM" id="MobiDB-lite"/>
    </source>
</evidence>
<dbReference type="EMBL" id="PDVP01000001">
    <property type="protein sequence ID" value="PHP69004.1"/>
    <property type="molecule type" value="Genomic_DNA"/>
</dbReference>
<evidence type="ECO:0000313" key="4">
    <source>
        <dbReference type="Proteomes" id="UP000221168"/>
    </source>
</evidence>
<dbReference type="GO" id="GO:0008893">
    <property type="term" value="F:guanosine-3',5'-bis(diphosphate) 3'-diphosphatase activity"/>
    <property type="evidence" value="ECO:0007669"/>
    <property type="project" value="TreeGrafter"/>
</dbReference>
<dbReference type="Pfam" id="PF13328">
    <property type="entry name" value="HD_4"/>
    <property type="match status" value="1"/>
</dbReference>
<dbReference type="PANTHER" id="PTHR46246">
    <property type="entry name" value="GUANOSINE-3',5'-BIS(DIPHOSPHATE) 3'-PYROPHOSPHOHYDROLASE MESH1"/>
    <property type="match status" value="1"/>
</dbReference>
<feature type="compositionally biased region" description="Basic residues" evidence="1">
    <location>
        <begin position="209"/>
        <end position="224"/>
    </location>
</feature>
<feature type="region of interest" description="Disordered" evidence="1">
    <location>
        <begin position="197"/>
        <end position="224"/>
    </location>
</feature>
<protein>
    <submittedName>
        <fullName evidence="3">Phosphohydrolase</fullName>
    </submittedName>
</protein>
<dbReference type="OrthoDB" id="9802385at2"/>
<dbReference type="Proteomes" id="UP000221168">
    <property type="component" value="Unassembled WGS sequence"/>
</dbReference>
<keyword evidence="4" id="KW-1185">Reference proteome</keyword>
<feature type="domain" description="HD/PDEase" evidence="2">
    <location>
        <begin position="45"/>
        <end position="152"/>
    </location>
</feature>